<gene>
    <name evidence="10" type="ORF">EDC18_102148</name>
</gene>
<dbReference type="CDD" id="cd06170">
    <property type="entry name" value="LuxR_C_like"/>
    <property type="match status" value="1"/>
</dbReference>
<dbReference type="EMBL" id="SMAL01000002">
    <property type="protein sequence ID" value="TCT16132.1"/>
    <property type="molecule type" value="Genomic_DNA"/>
</dbReference>
<protein>
    <recommendedName>
        <fullName evidence="1">Stage 0 sporulation protein A homolog</fullName>
    </recommendedName>
</protein>
<feature type="domain" description="HTH luxR-type" evidence="8">
    <location>
        <begin position="136"/>
        <end position="200"/>
    </location>
</feature>
<evidence type="ECO:0000313" key="11">
    <source>
        <dbReference type="Proteomes" id="UP000294902"/>
    </source>
</evidence>
<evidence type="ECO:0000256" key="7">
    <source>
        <dbReference type="PROSITE-ProRule" id="PRU00169"/>
    </source>
</evidence>
<comment type="function">
    <text evidence="6">May play the central regulatory role in sporulation. It may be an element of the effector pathway responsible for the activation of sporulation genes in response to nutritional stress. Spo0A may act in concert with spo0H (a sigma factor) to control the expression of some genes that are critical to the sporulation process.</text>
</comment>
<keyword evidence="5" id="KW-0804">Transcription</keyword>
<dbReference type="SUPFAM" id="SSF52172">
    <property type="entry name" value="CheY-like"/>
    <property type="match status" value="1"/>
</dbReference>
<evidence type="ECO:0000256" key="2">
    <source>
        <dbReference type="ARBA" id="ARBA00022553"/>
    </source>
</evidence>
<reference evidence="10 11" key="1">
    <citation type="submission" date="2019-03" db="EMBL/GenBank/DDBJ databases">
        <title>Genomic Encyclopedia of Type Strains, Phase IV (KMG-IV): sequencing the most valuable type-strain genomes for metagenomic binning, comparative biology and taxonomic classification.</title>
        <authorList>
            <person name="Goeker M."/>
        </authorList>
    </citation>
    <scope>NUCLEOTIDE SEQUENCE [LARGE SCALE GENOMIC DNA]</scope>
    <source>
        <strain evidence="10 11">DSM 24629</strain>
    </source>
</reference>
<keyword evidence="4" id="KW-0238">DNA-binding</keyword>
<proteinExistence type="predicted"/>
<dbReference type="InterPro" id="IPR039420">
    <property type="entry name" value="WalR-like"/>
</dbReference>
<dbReference type="InterPro" id="IPR058245">
    <property type="entry name" value="NreC/VraR/RcsB-like_REC"/>
</dbReference>
<feature type="modified residue" description="4-aspartylphosphate" evidence="7">
    <location>
        <position position="53"/>
    </location>
</feature>
<dbReference type="PANTHER" id="PTHR43214:SF40">
    <property type="entry name" value="TRANSCRIPTIONAL REGULATORY PROTEIN LNRK"/>
    <property type="match status" value="1"/>
</dbReference>
<evidence type="ECO:0000256" key="4">
    <source>
        <dbReference type="ARBA" id="ARBA00023125"/>
    </source>
</evidence>
<evidence type="ECO:0000256" key="3">
    <source>
        <dbReference type="ARBA" id="ARBA00023015"/>
    </source>
</evidence>
<evidence type="ECO:0000256" key="6">
    <source>
        <dbReference type="ARBA" id="ARBA00024867"/>
    </source>
</evidence>
<sequence length="200" mass="22181">MNIVIVDDDQLICKSLELTLSKEEDITVLGTANDGQEAIALCEKTKPDIVLMDIRMPGVDGVQATRIIKKELPHIKIMMLTTFQDKQNIQLALQAGAEGYLLKTDKITNIGEKLRILFAGVAVLDGDVLKKLTTPDLPSIDKLTPREKDVLSLVSQGLTNKEISQQLFLSEGTIRNIVSIIMEKLEVKNRTQLSVLMNKN</sequence>
<keyword evidence="11" id="KW-1185">Reference proteome</keyword>
<dbReference type="OrthoDB" id="9779069at2"/>
<dbReference type="GO" id="GO:0003677">
    <property type="term" value="F:DNA binding"/>
    <property type="evidence" value="ECO:0007669"/>
    <property type="project" value="UniProtKB-KW"/>
</dbReference>
<accession>A0A4R3MNP5</accession>
<organism evidence="10 11">
    <name type="scientific">Natranaerovirga pectinivora</name>
    <dbReference type="NCBI Taxonomy" id="682400"/>
    <lineage>
        <taxon>Bacteria</taxon>
        <taxon>Bacillati</taxon>
        <taxon>Bacillota</taxon>
        <taxon>Clostridia</taxon>
        <taxon>Lachnospirales</taxon>
        <taxon>Natranaerovirgaceae</taxon>
        <taxon>Natranaerovirga</taxon>
    </lineage>
</organism>
<comment type="caution">
    <text evidence="10">The sequence shown here is derived from an EMBL/GenBank/DDBJ whole genome shotgun (WGS) entry which is preliminary data.</text>
</comment>
<evidence type="ECO:0000256" key="5">
    <source>
        <dbReference type="ARBA" id="ARBA00023163"/>
    </source>
</evidence>
<dbReference type="InterPro" id="IPR000792">
    <property type="entry name" value="Tscrpt_reg_LuxR_C"/>
</dbReference>
<dbReference type="SMART" id="SM00448">
    <property type="entry name" value="REC"/>
    <property type="match status" value="1"/>
</dbReference>
<evidence type="ECO:0000256" key="1">
    <source>
        <dbReference type="ARBA" id="ARBA00018672"/>
    </source>
</evidence>
<dbReference type="Proteomes" id="UP000294902">
    <property type="component" value="Unassembled WGS sequence"/>
</dbReference>
<dbReference type="AlphaFoldDB" id="A0A4R3MNP5"/>
<keyword evidence="2 7" id="KW-0597">Phosphoprotein</keyword>
<dbReference type="Gene3D" id="3.40.50.2300">
    <property type="match status" value="1"/>
</dbReference>
<dbReference type="PANTHER" id="PTHR43214">
    <property type="entry name" value="TWO-COMPONENT RESPONSE REGULATOR"/>
    <property type="match status" value="1"/>
</dbReference>
<dbReference type="SMART" id="SM00421">
    <property type="entry name" value="HTH_LUXR"/>
    <property type="match status" value="1"/>
</dbReference>
<feature type="domain" description="Response regulatory" evidence="9">
    <location>
        <begin position="2"/>
        <end position="118"/>
    </location>
</feature>
<dbReference type="Pfam" id="PF00072">
    <property type="entry name" value="Response_reg"/>
    <property type="match status" value="1"/>
</dbReference>
<dbReference type="GO" id="GO:0000160">
    <property type="term" value="P:phosphorelay signal transduction system"/>
    <property type="evidence" value="ECO:0007669"/>
    <property type="project" value="InterPro"/>
</dbReference>
<evidence type="ECO:0000313" key="10">
    <source>
        <dbReference type="EMBL" id="TCT16132.1"/>
    </source>
</evidence>
<evidence type="ECO:0000259" key="9">
    <source>
        <dbReference type="PROSITE" id="PS50110"/>
    </source>
</evidence>
<dbReference type="GO" id="GO:0006355">
    <property type="term" value="P:regulation of DNA-templated transcription"/>
    <property type="evidence" value="ECO:0007669"/>
    <property type="project" value="InterPro"/>
</dbReference>
<dbReference type="PRINTS" id="PR00038">
    <property type="entry name" value="HTHLUXR"/>
</dbReference>
<dbReference type="Pfam" id="PF00196">
    <property type="entry name" value="GerE"/>
    <property type="match status" value="1"/>
</dbReference>
<dbReference type="InterPro" id="IPR001789">
    <property type="entry name" value="Sig_transdc_resp-reg_receiver"/>
</dbReference>
<dbReference type="InterPro" id="IPR011006">
    <property type="entry name" value="CheY-like_superfamily"/>
</dbReference>
<dbReference type="PROSITE" id="PS50110">
    <property type="entry name" value="RESPONSE_REGULATORY"/>
    <property type="match status" value="1"/>
</dbReference>
<name>A0A4R3MNP5_9FIRM</name>
<dbReference type="CDD" id="cd17535">
    <property type="entry name" value="REC_NarL-like"/>
    <property type="match status" value="1"/>
</dbReference>
<keyword evidence="3" id="KW-0805">Transcription regulation</keyword>
<dbReference type="PROSITE" id="PS50043">
    <property type="entry name" value="HTH_LUXR_2"/>
    <property type="match status" value="1"/>
</dbReference>
<evidence type="ECO:0000259" key="8">
    <source>
        <dbReference type="PROSITE" id="PS50043"/>
    </source>
</evidence>
<dbReference type="RefSeq" id="WP_132250284.1">
    <property type="nucleotide sequence ID" value="NZ_SMAL01000002.1"/>
</dbReference>